<keyword evidence="2" id="KW-1185">Reference proteome</keyword>
<dbReference type="EMBL" id="UGQT01000001">
    <property type="protein sequence ID" value="STZ60239.1"/>
    <property type="molecule type" value="Genomic_DNA"/>
</dbReference>
<evidence type="ECO:0000313" key="1">
    <source>
        <dbReference type="EMBL" id="STZ60239.1"/>
    </source>
</evidence>
<dbReference type="GO" id="GO:0008270">
    <property type="term" value="F:zinc ion binding"/>
    <property type="evidence" value="ECO:0007669"/>
    <property type="project" value="InterPro"/>
</dbReference>
<evidence type="ECO:0000313" key="2">
    <source>
        <dbReference type="Proteomes" id="UP000254978"/>
    </source>
</evidence>
<sequence length="67" mass="7279">MADLNTAGGVIDTGDLGVTLMHEHVFMMTTEIAQNYPDAFGDEARREADAVARLNELKARGWTPSSI</sequence>
<dbReference type="SUPFAM" id="SSF51556">
    <property type="entry name" value="Metallo-dependent hydrolases"/>
    <property type="match status" value="1"/>
</dbReference>
<dbReference type="Pfam" id="PF02126">
    <property type="entry name" value="PTE"/>
    <property type="match status" value="1"/>
</dbReference>
<accession>A0A378THK8</accession>
<dbReference type="PROSITE" id="PS01322">
    <property type="entry name" value="PHOSPHOTRIESTERASE_1"/>
    <property type="match status" value="1"/>
</dbReference>
<dbReference type="EC" id="3.1.8.1" evidence="1"/>
<dbReference type="GO" id="GO:0004063">
    <property type="term" value="F:aryldialkylphosphatase activity"/>
    <property type="evidence" value="ECO:0007669"/>
    <property type="project" value="UniProtKB-EC"/>
</dbReference>
<dbReference type="InterPro" id="IPR001559">
    <property type="entry name" value="Phosphotriesterase"/>
</dbReference>
<reference evidence="1 2" key="1">
    <citation type="submission" date="2018-06" db="EMBL/GenBank/DDBJ databases">
        <authorList>
            <consortium name="Pathogen Informatics"/>
            <person name="Doyle S."/>
        </authorList>
    </citation>
    <scope>NUCLEOTIDE SEQUENCE [LARGE SCALE GENOMIC DNA]</scope>
    <source>
        <strain evidence="1 2">NCTC10821</strain>
    </source>
</reference>
<gene>
    <name evidence="1" type="ORF">NCTC10821_03777</name>
</gene>
<proteinExistence type="predicted"/>
<dbReference type="AlphaFoldDB" id="A0A378THK8"/>
<name>A0A378THK8_9MYCO</name>
<organism evidence="1 2">
    <name type="scientific">Mycolicibacterium tokaiense</name>
    <dbReference type="NCBI Taxonomy" id="39695"/>
    <lineage>
        <taxon>Bacteria</taxon>
        <taxon>Bacillati</taxon>
        <taxon>Actinomycetota</taxon>
        <taxon>Actinomycetes</taxon>
        <taxon>Mycobacteriales</taxon>
        <taxon>Mycobacteriaceae</taxon>
        <taxon>Mycolicibacterium</taxon>
    </lineage>
</organism>
<dbReference type="Gene3D" id="3.20.20.140">
    <property type="entry name" value="Metal-dependent hydrolases"/>
    <property type="match status" value="1"/>
</dbReference>
<protein>
    <submittedName>
        <fullName evidence="1">Aryldialkylphosphatase</fullName>
        <ecNumber evidence="1">3.1.8.1</ecNumber>
    </submittedName>
</protein>
<dbReference type="InterPro" id="IPR017947">
    <property type="entry name" value="AryldialkylPase_Zn-BS"/>
</dbReference>
<dbReference type="InterPro" id="IPR032466">
    <property type="entry name" value="Metal_Hydrolase"/>
</dbReference>
<keyword evidence="1" id="KW-0378">Hydrolase</keyword>
<dbReference type="Proteomes" id="UP000254978">
    <property type="component" value="Unassembled WGS sequence"/>
</dbReference>